<keyword evidence="2" id="KW-0328">Glycosyltransferase</keyword>
<evidence type="ECO:0000256" key="5">
    <source>
        <dbReference type="SAM" id="SignalP"/>
    </source>
</evidence>
<evidence type="ECO:0008006" key="8">
    <source>
        <dbReference type="Google" id="ProtNLM"/>
    </source>
</evidence>
<keyword evidence="4" id="KW-1133">Transmembrane helix</keyword>
<dbReference type="FunFam" id="3.40.50.2000:FF:000021">
    <property type="entry name" value="UDP-glucuronosyltransferase"/>
    <property type="match status" value="1"/>
</dbReference>
<dbReference type="Pfam" id="PF00201">
    <property type="entry name" value="UDPGT"/>
    <property type="match status" value="1"/>
</dbReference>
<evidence type="ECO:0000256" key="4">
    <source>
        <dbReference type="SAM" id="Phobius"/>
    </source>
</evidence>
<evidence type="ECO:0000256" key="1">
    <source>
        <dbReference type="ARBA" id="ARBA00009995"/>
    </source>
</evidence>
<evidence type="ECO:0000256" key="3">
    <source>
        <dbReference type="ARBA" id="ARBA00022679"/>
    </source>
</evidence>
<keyword evidence="4" id="KW-0812">Transmembrane</keyword>
<feature type="chain" id="PRO_5040421682" description="UDP-glucuronosyltransferase" evidence="5">
    <location>
        <begin position="22"/>
        <end position="523"/>
    </location>
</feature>
<dbReference type="PANTHER" id="PTHR48043:SF159">
    <property type="entry name" value="EG:EG0003.4 PROTEIN-RELATED"/>
    <property type="match status" value="1"/>
</dbReference>
<dbReference type="PANTHER" id="PTHR48043">
    <property type="entry name" value="EG:EG0003.4 PROTEIN-RELATED"/>
    <property type="match status" value="1"/>
</dbReference>
<evidence type="ECO:0000313" key="7">
    <source>
        <dbReference type="Proteomes" id="UP001153636"/>
    </source>
</evidence>
<dbReference type="GO" id="GO:0008194">
    <property type="term" value="F:UDP-glycosyltransferase activity"/>
    <property type="evidence" value="ECO:0007669"/>
    <property type="project" value="InterPro"/>
</dbReference>
<dbReference type="Proteomes" id="UP001153636">
    <property type="component" value="Chromosome 7"/>
</dbReference>
<dbReference type="OrthoDB" id="5835829at2759"/>
<dbReference type="CDD" id="cd03784">
    <property type="entry name" value="GT1_Gtf-like"/>
    <property type="match status" value="1"/>
</dbReference>
<feature type="signal peptide" evidence="5">
    <location>
        <begin position="1"/>
        <end position="21"/>
    </location>
</feature>
<dbReference type="InterPro" id="IPR002213">
    <property type="entry name" value="UDP_glucos_trans"/>
</dbReference>
<evidence type="ECO:0000256" key="2">
    <source>
        <dbReference type="ARBA" id="ARBA00022676"/>
    </source>
</evidence>
<feature type="transmembrane region" description="Helical" evidence="4">
    <location>
        <begin position="480"/>
        <end position="513"/>
    </location>
</feature>
<keyword evidence="5" id="KW-0732">Signal</keyword>
<sequence>MLSTFVQKCVLVSTILSGCHCAKILGIIPTASYSHQITFHPLWRELAMRGHQVTVVTTDPLRNTSIPNFREVDLSEVHVYFKDVQFYETISGDIKYFWNIAFFLRKVTLDLTKLLLENSDIQKLTNETFDLVIGEAHFPSILGLIGHFRCPWIGVSSMESGIQFNVAIGNPAHPVLNPDYNLPLGNLEDLNFLERITSSVYRIGFVFLIDAYLYPSLSRVYEDAGLNTPPLIDIQNNISMLFVTTHPIFHNLRPVFPNTISIGTGMHFQQRKPLPKDLQTFLDEGEKGVIYFSLGSNINLNLLTDNFKKAIVEAFAEVPYKVLLKMDGQLNNVSKNVLVRKWMPQQDIFRHKNIKLFITQGGLQSLQEAVLNEIPLIGIPFFGDQFSNVNKMVKKGYGLKIDRTTITKNALVTAIKEVIQDPKYTETAQMMGKIFRDEEIPSLQRAVYWTEYVIRHKGAKHLRSPTVDMPAWKYYMLDVVGFLAFISLLIIVIIYLLIKVFIRLVIYIFARLFGKRKPKIKKN</sequence>
<keyword evidence="3" id="KW-0808">Transferase</keyword>
<dbReference type="AlphaFoldDB" id="A0A9P0GGW9"/>
<organism evidence="6 7">
    <name type="scientific">Psylliodes chrysocephalus</name>
    <dbReference type="NCBI Taxonomy" id="3402493"/>
    <lineage>
        <taxon>Eukaryota</taxon>
        <taxon>Metazoa</taxon>
        <taxon>Ecdysozoa</taxon>
        <taxon>Arthropoda</taxon>
        <taxon>Hexapoda</taxon>
        <taxon>Insecta</taxon>
        <taxon>Pterygota</taxon>
        <taxon>Neoptera</taxon>
        <taxon>Endopterygota</taxon>
        <taxon>Coleoptera</taxon>
        <taxon>Polyphaga</taxon>
        <taxon>Cucujiformia</taxon>
        <taxon>Chrysomeloidea</taxon>
        <taxon>Chrysomelidae</taxon>
        <taxon>Galerucinae</taxon>
        <taxon>Alticini</taxon>
        <taxon>Psylliodes</taxon>
    </lineage>
</organism>
<protein>
    <recommendedName>
        <fullName evidence="8">UDP-glucuronosyltransferase</fullName>
    </recommendedName>
</protein>
<name>A0A9P0GGW9_9CUCU</name>
<gene>
    <name evidence="6" type="ORF">PSYICH_LOCUS13509</name>
</gene>
<dbReference type="InterPro" id="IPR050271">
    <property type="entry name" value="UDP-glycosyltransferase"/>
</dbReference>
<keyword evidence="7" id="KW-1185">Reference proteome</keyword>
<reference evidence="6" key="1">
    <citation type="submission" date="2022-01" db="EMBL/GenBank/DDBJ databases">
        <authorList>
            <person name="King R."/>
        </authorList>
    </citation>
    <scope>NUCLEOTIDE SEQUENCE</scope>
</reference>
<comment type="similarity">
    <text evidence="1">Belongs to the UDP-glycosyltransferase family.</text>
</comment>
<accession>A0A9P0GGW9</accession>
<dbReference type="SUPFAM" id="SSF53756">
    <property type="entry name" value="UDP-Glycosyltransferase/glycogen phosphorylase"/>
    <property type="match status" value="1"/>
</dbReference>
<evidence type="ECO:0000313" key="6">
    <source>
        <dbReference type="EMBL" id="CAH1113224.1"/>
    </source>
</evidence>
<proteinExistence type="inferred from homology"/>
<dbReference type="EMBL" id="OV651819">
    <property type="protein sequence ID" value="CAH1113224.1"/>
    <property type="molecule type" value="Genomic_DNA"/>
</dbReference>
<keyword evidence="4" id="KW-0472">Membrane</keyword>
<dbReference type="Gene3D" id="3.40.50.2000">
    <property type="entry name" value="Glycogen Phosphorylase B"/>
    <property type="match status" value="2"/>
</dbReference>